<gene>
    <name evidence="1" type="ordered locus">Pogu_1872</name>
</gene>
<dbReference type="HOGENOM" id="CLU_151094_0_0_2"/>
<reference evidence="1 2" key="1">
    <citation type="journal article" date="2012" name="Stand. Genomic Sci.">
        <title>Complete genome sequence of Pyrobaculum oguniense.</title>
        <authorList>
            <person name="Bernick D.L."/>
            <person name="Karplus K."/>
            <person name="Lui L.M."/>
            <person name="Coker J.K."/>
            <person name="Murphy J.N."/>
            <person name="Chan P.P."/>
            <person name="Cozen A.E."/>
            <person name="Lowe T.M."/>
        </authorList>
    </citation>
    <scope>NUCLEOTIDE SEQUENCE [LARGE SCALE GENOMIC DNA]</scope>
    <source>
        <strain evidence="1 2">TE7</strain>
    </source>
</reference>
<dbReference type="Proteomes" id="UP000009062">
    <property type="component" value="Chromosome"/>
</dbReference>
<evidence type="ECO:0000313" key="1">
    <source>
        <dbReference type="EMBL" id="AFA39899.1"/>
    </source>
</evidence>
<dbReference type="STRING" id="698757.Pogu_1872"/>
<dbReference type="AlphaFoldDB" id="H6QAX6"/>
<dbReference type="EMBL" id="CP003316">
    <property type="protein sequence ID" value="AFA39899.1"/>
    <property type="molecule type" value="Genomic_DNA"/>
</dbReference>
<sequence length="113" mass="12481">MLIGGFSISLCYIFVACKTYCNIMLEVWTAPLAFVYIHESLQYVFLGVDIILKLEGGYVVLEPLARPRRPRLPMLAGLLMPAVIALAVWPYVPLFAAIMFLAVVGTAIRYVGG</sequence>
<protein>
    <submittedName>
        <fullName evidence="1">Uncharacterized protein</fullName>
    </submittedName>
</protein>
<accession>H6QAX6</accession>
<name>H6QAX6_PYROT</name>
<dbReference type="KEGG" id="pog:Pogu_1872"/>
<evidence type="ECO:0000313" key="2">
    <source>
        <dbReference type="Proteomes" id="UP000009062"/>
    </source>
</evidence>
<dbReference type="eggNOG" id="arCOG12288">
    <property type="taxonomic scope" value="Archaea"/>
</dbReference>
<keyword evidence="2" id="KW-1185">Reference proteome</keyword>
<organism evidence="1 2">
    <name type="scientific">Pyrobaculum oguniense (strain DSM 13380 / JCM 10595 / TE7)</name>
    <dbReference type="NCBI Taxonomy" id="698757"/>
    <lineage>
        <taxon>Archaea</taxon>
        <taxon>Thermoproteota</taxon>
        <taxon>Thermoprotei</taxon>
        <taxon>Thermoproteales</taxon>
        <taxon>Thermoproteaceae</taxon>
        <taxon>Pyrobaculum</taxon>
    </lineage>
</organism>
<proteinExistence type="predicted"/>